<feature type="transmembrane region" description="Helical" evidence="1">
    <location>
        <begin position="108"/>
        <end position="127"/>
    </location>
</feature>
<keyword evidence="3" id="KW-1185">Reference proteome</keyword>
<evidence type="ECO:0000313" key="3">
    <source>
        <dbReference type="Proteomes" id="UP000765003"/>
    </source>
</evidence>
<organism evidence="2 3">
    <name type="scientific">Sulfobacillus acidophilus</name>
    <dbReference type="NCBI Taxonomy" id="53633"/>
    <lineage>
        <taxon>Bacteria</taxon>
        <taxon>Bacillati</taxon>
        <taxon>Bacillota</taxon>
        <taxon>Clostridia</taxon>
        <taxon>Eubacteriales</taxon>
        <taxon>Clostridiales Family XVII. Incertae Sedis</taxon>
        <taxon>Sulfobacillus</taxon>
    </lineage>
</organism>
<name>A0ABS3AVP0_9FIRM</name>
<dbReference type="EMBL" id="JAFITA010000001">
    <property type="protein sequence ID" value="MBN4077289.1"/>
    <property type="molecule type" value="Genomic_DNA"/>
</dbReference>
<accession>A0ABS3AVP0</accession>
<gene>
    <name evidence="2" type="ORF">JYT19_00090</name>
</gene>
<evidence type="ECO:0000313" key="2">
    <source>
        <dbReference type="EMBL" id="MBN4077289.1"/>
    </source>
</evidence>
<dbReference type="Proteomes" id="UP000765003">
    <property type="component" value="Unassembled WGS sequence"/>
</dbReference>
<proteinExistence type="predicted"/>
<keyword evidence="1" id="KW-1133">Transmembrane helix</keyword>
<sequence length="128" mass="14315">MADSTFFAKFLGVYLAVFGIAFLLNKKQSNRVMKALLEGAGLQFYIGMITTLLGAFIVVKHNIWVRDWPVIITILGWITLLKGIGYTLSTKQLMTFGKKFVSIKNIHIYGGGSWTILGAVLIYFGYIQ</sequence>
<evidence type="ECO:0000256" key="1">
    <source>
        <dbReference type="SAM" id="Phobius"/>
    </source>
</evidence>
<reference evidence="2" key="1">
    <citation type="submission" date="2021-02" db="EMBL/GenBank/DDBJ databases">
        <title>Activity-based single-cell genomes from oceanic crustal fluid captures similar information to metagenomic and metatranscriptomic surveys with orders of magnitude less sampling.</title>
        <authorList>
            <person name="D'Angelo T.S."/>
            <person name="Orcutt B.N."/>
        </authorList>
    </citation>
    <scope>NUCLEOTIDE SEQUENCE [LARGE SCALE GENOMIC DNA]</scope>
    <source>
        <strain evidence="2">AH-315-E05</strain>
    </source>
</reference>
<feature type="transmembrane region" description="Helical" evidence="1">
    <location>
        <begin position="6"/>
        <end position="24"/>
    </location>
</feature>
<feature type="transmembrane region" description="Helical" evidence="1">
    <location>
        <begin position="36"/>
        <end position="58"/>
    </location>
</feature>
<keyword evidence="1" id="KW-0472">Membrane</keyword>
<keyword evidence="1" id="KW-0812">Transmembrane</keyword>
<protein>
    <submittedName>
        <fullName evidence="2">Uncharacterized protein</fullName>
    </submittedName>
</protein>
<feature type="transmembrane region" description="Helical" evidence="1">
    <location>
        <begin position="70"/>
        <end position="88"/>
    </location>
</feature>
<comment type="caution">
    <text evidence="2">The sequence shown here is derived from an EMBL/GenBank/DDBJ whole genome shotgun (WGS) entry which is preliminary data.</text>
</comment>